<dbReference type="Pfam" id="PF07044">
    <property type="entry name" value="DUF1329"/>
    <property type="match status" value="1"/>
</dbReference>
<dbReference type="CDD" id="cd16329">
    <property type="entry name" value="LolA_like"/>
    <property type="match status" value="1"/>
</dbReference>
<dbReference type="InterPro" id="IPR010752">
    <property type="entry name" value="DUF1329"/>
</dbReference>
<dbReference type="EMBL" id="QICN01000002">
    <property type="protein sequence ID" value="PXV70557.1"/>
    <property type="molecule type" value="Genomic_DNA"/>
</dbReference>
<evidence type="ECO:0000313" key="2">
    <source>
        <dbReference type="EMBL" id="PXV70557.1"/>
    </source>
</evidence>
<dbReference type="Gene3D" id="2.50.20.10">
    <property type="entry name" value="Lipoprotein localisation LolA/LolB/LppX"/>
    <property type="match status" value="1"/>
</dbReference>
<reference evidence="2 3" key="1">
    <citation type="submission" date="2018-04" db="EMBL/GenBank/DDBJ databases">
        <title>Genomic Encyclopedia of Type Strains, Phase IV (KMG-IV): sequencing the most valuable type-strain genomes for metagenomic binning, comparative biology and taxonomic classification.</title>
        <authorList>
            <person name="Goeker M."/>
        </authorList>
    </citation>
    <scope>NUCLEOTIDE SEQUENCE [LARGE SCALE GENOMIC DNA]</scope>
    <source>
        <strain evidence="2 3">DSM 104150</strain>
    </source>
</reference>
<dbReference type="AlphaFoldDB" id="A0A318EDB1"/>
<evidence type="ECO:0000256" key="1">
    <source>
        <dbReference type="SAM" id="SignalP"/>
    </source>
</evidence>
<organism evidence="2 3">
    <name type="scientific">Sinimarinibacterium flocculans</name>
    <dbReference type="NCBI Taxonomy" id="985250"/>
    <lineage>
        <taxon>Bacteria</taxon>
        <taxon>Pseudomonadati</taxon>
        <taxon>Pseudomonadota</taxon>
        <taxon>Gammaproteobacteria</taxon>
        <taxon>Nevskiales</taxon>
        <taxon>Nevskiaceae</taxon>
        <taxon>Sinimarinibacterium</taxon>
    </lineage>
</organism>
<proteinExistence type="predicted"/>
<dbReference type="RefSeq" id="WP_110264210.1">
    <property type="nucleotide sequence ID" value="NZ_CAKZQT010000013.1"/>
</dbReference>
<dbReference type="OrthoDB" id="178023at2"/>
<dbReference type="Proteomes" id="UP000248330">
    <property type="component" value="Unassembled WGS sequence"/>
</dbReference>
<gene>
    <name evidence="2" type="ORF">C8D93_102416</name>
</gene>
<comment type="caution">
    <text evidence="2">The sequence shown here is derived from an EMBL/GenBank/DDBJ whole genome shotgun (WGS) entry which is preliminary data.</text>
</comment>
<keyword evidence="1" id="KW-0732">Signal</keyword>
<keyword evidence="3" id="KW-1185">Reference proteome</keyword>
<accession>A0A318EDB1</accession>
<protein>
    <submittedName>
        <fullName evidence="2">Uncharacterized protein DUF1329</fullName>
    </submittedName>
</protein>
<feature type="signal peptide" evidence="1">
    <location>
        <begin position="1"/>
        <end position="24"/>
    </location>
</feature>
<sequence length="456" mass="51624">MDKTTFTRTALTLALVMAPGLAAAGVSAEEAARLGKDLTPVGAERAGNADGTIPEWKPAAQRTGEARKGVFPNNPAIDGDKPLFTINAQNMAQYESKLTEGHKELLRRYPQTYKLNVYPSHRLATYPQKVLDETVKNATRAKLEGVDNPSGAYVGFPFPIPKSGAEPIWNHRVKFRGSDVRRFNNQMIVQQDGKFSVTRIVEDVTFNYANIEKNPPDELKPGTDFLRYLSETLSPPRIAGTYILVHEKAGFGTEGRSAWLYAPALKRIRRAPAVCCDNPYEGTDGHQFYDQVDMYNGVLERFSWKLVGKREMYVPYNANKLAGPAVKYADMAQPNHLNADLPRYELHRVWVVEAENKPDMRHTFKSRRFYIDEDTWTVVAIDNYDQQGQLMQFQEGHLVSYYNLLVHTTQPEVIYHFNSGRYFVTAMNNEDQPYDGTATYPANYFEANTVQNRASK</sequence>
<evidence type="ECO:0000313" key="3">
    <source>
        <dbReference type="Proteomes" id="UP000248330"/>
    </source>
</evidence>
<feature type="chain" id="PRO_5016327275" evidence="1">
    <location>
        <begin position="25"/>
        <end position="456"/>
    </location>
</feature>
<name>A0A318EDB1_9GAMM</name>